<evidence type="ECO:0000256" key="4">
    <source>
        <dbReference type="ARBA" id="ARBA00022552"/>
    </source>
</evidence>
<sequence>MGSKEEDVATTSKKMELPPGKDPKWWNISTFNQEDNPTGLRKYIREVWPLLKKSFADHHLKCDLDVLEGTMTVRTSRKTFDPFILFKARDVIKLIARSVPYEHAIRVLDDDVFCDLVRMALPLRQ</sequence>
<protein>
    <recommendedName>
        <fullName evidence="8">KRR-R motif-containing protein 1</fullName>
    </recommendedName>
</protein>
<dbReference type="Proteomes" id="UP000887574">
    <property type="component" value="Unplaced"/>
</dbReference>
<evidence type="ECO:0000256" key="9">
    <source>
        <dbReference type="SAM" id="MobiDB-lite"/>
    </source>
</evidence>
<comment type="similarity">
    <text evidence="2">Belongs to the KRR1 family.</text>
</comment>
<evidence type="ECO:0000256" key="1">
    <source>
        <dbReference type="ARBA" id="ARBA00004604"/>
    </source>
</evidence>
<evidence type="ECO:0000256" key="2">
    <source>
        <dbReference type="ARBA" id="ARBA00009344"/>
    </source>
</evidence>
<evidence type="ECO:0000256" key="3">
    <source>
        <dbReference type="ARBA" id="ARBA00022517"/>
    </source>
</evidence>
<dbReference type="GO" id="GO:0003723">
    <property type="term" value="F:RNA binding"/>
    <property type="evidence" value="ECO:0007669"/>
    <property type="project" value="UniProtKB-KW"/>
</dbReference>
<dbReference type="FunFam" id="3.30.1370.10:FF:000014">
    <property type="entry name" value="KRR1 small subunit processome component"/>
    <property type="match status" value="1"/>
</dbReference>
<dbReference type="InterPro" id="IPR036612">
    <property type="entry name" value="KH_dom_type_1_sf"/>
</dbReference>
<keyword evidence="4" id="KW-0698">rRNA processing</keyword>
<proteinExistence type="inferred from homology"/>
<evidence type="ECO:0000313" key="11">
    <source>
        <dbReference type="Proteomes" id="UP000887574"/>
    </source>
</evidence>
<evidence type="ECO:0000256" key="8">
    <source>
        <dbReference type="ARBA" id="ARBA00032993"/>
    </source>
</evidence>
<feature type="region of interest" description="Disordered" evidence="9">
    <location>
        <begin position="1"/>
        <end position="21"/>
    </location>
</feature>
<dbReference type="InterPro" id="IPR041174">
    <property type="entry name" value="KRR1-like_KH1"/>
</dbReference>
<dbReference type="PANTHER" id="PTHR12581:SF0">
    <property type="entry name" value="KRR1 SMALL SUBUNIT PROCESSOME COMPONENT HOMOLOG"/>
    <property type="match status" value="1"/>
</dbReference>
<dbReference type="InterPro" id="IPR024166">
    <property type="entry name" value="rRNA_assembly_KRR1"/>
</dbReference>
<dbReference type="CDD" id="cd22393">
    <property type="entry name" value="KH-I_KRR1_rpt1"/>
    <property type="match status" value="1"/>
</dbReference>
<dbReference type="Gene3D" id="3.30.1370.10">
    <property type="entry name" value="K Homology domain, type 1"/>
    <property type="match status" value="1"/>
</dbReference>
<dbReference type="GO" id="GO:0006364">
    <property type="term" value="P:rRNA processing"/>
    <property type="evidence" value="ECO:0007669"/>
    <property type="project" value="UniProtKB-KW"/>
</dbReference>
<keyword evidence="6" id="KW-0539">Nucleus</keyword>
<dbReference type="Pfam" id="PF17903">
    <property type="entry name" value="KH_KRR1_1st"/>
    <property type="match status" value="1"/>
</dbReference>
<evidence type="ECO:0000256" key="7">
    <source>
        <dbReference type="ARBA" id="ARBA00023274"/>
    </source>
</evidence>
<dbReference type="AlphaFoldDB" id="A0A915EMI7"/>
<evidence type="ECO:0000259" key="10">
    <source>
        <dbReference type="Pfam" id="PF17903"/>
    </source>
</evidence>
<dbReference type="WBParaSite" id="jg7846">
    <property type="protein sequence ID" value="jg7846"/>
    <property type="gene ID" value="jg7846"/>
</dbReference>
<comment type="subcellular location">
    <subcellularLocation>
        <location evidence="1">Nucleus</location>
        <location evidence="1">Nucleolus</location>
    </subcellularLocation>
</comment>
<keyword evidence="11" id="KW-1185">Reference proteome</keyword>
<evidence type="ECO:0000313" key="12">
    <source>
        <dbReference type="WBParaSite" id="jg7846"/>
    </source>
</evidence>
<dbReference type="PANTHER" id="PTHR12581">
    <property type="entry name" value="HIV-1 REV BINDING PROTEIN 2, 3"/>
    <property type="match status" value="1"/>
</dbReference>
<accession>A0A915EMI7</accession>
<reference evidence="12" key="1">
    <citation type="submission" date="2022-11" db="UniProtKB">
        <authorList>
            <consortium name="WormBaseParasite"/>
        </authorList>
    </citation>
    <scope>IDENTIFICATION</scope>
</reference>
<keyword evidence="7" id="KW-0687">Ribonucleoprotein</keyword>
<keyword evidence="5" id="KW-0694">RNA-binding</keyword>
<organism evidence="11 12">
    <name type="scientific">Ditylenchus dipsaci</name>
    <dbReference type="NCBI Taxonomy" id="166011"/>
    <lineage>
        <taxon>Eukaryota</taxon>
        <taxon>Metazoa</taxon>
        <taxon>Ecdysozoa</taxon>
        <taxon>Nematoda</taxon>
        <taxon>Chromadorea</taxon>
        <taxon>Rhabditida</taxon>
        <taxon>Tylenchina</taxon>
        <taxon>Tylenchomorpha</taxon>
        <taxon>Sphaerularioidea</taxon>
        <taxon>Anguinidae</taxon>
        <taxon>Anguininae</taxon>
        <taxon>Ditylenchus</taxon>
    </lineage>
</organism>
<evidence type="ECO:0000256" key="6">
    <source>
        <dbReference type="ARBA" id="ARBA00023242"/>
    </source>
</evidence>
<evidence type="ECO:0000256" key="5">
    <source>
        <dbReference type="ARBA" id="ARBA00022884"/>
    </source>
</evidence>
<dbReference type="GO" id="GO:0032040">
    <property type="term" value="C:small-subunit processome"/>
    <property type="evidence" value="ECO:0007669"/>
    <property type="project" value="TreeGrafter"/>
</dbReference>
<keyword evidence="3" id="KW-0690">Ribosome biogenesis</keyword>
<feature type="domain" description="KRR1 small subunit processome component first KH" evidence="10">
    <location>
        <begin position="41"/>
        <end position="110"/>
    </location>
</feature>
<name>A0A915EMI7_9BILA</name>
<dbReference type="InterPro" id="IPR048550">
    <property type="entry name" value="KRR1-like_KH1_euk"/>
</dbReference>